<feature type="domain" description="ABC transporter" evidence="4">
    <location>
        <begin position="14"/>
        <end position="239"/>
    </location>
</feature>
<organism evidence="5 6">
    <name type="scientific">Desulfitobacterium hafniense</name>
    <name type="common">Desulfitobacterium frappieri</name>
    <dbReference type="NCBI Taxonomy" id="49338"/>
    <lineage>
        <taxon>Bacteria</taxon>
        <taxon>Bacillati</taxon>
        <taxon>Bacillota</taxon>
        <taxon>Clostridia</taxon>
        <taxon>Eubacteriales</taxon>
        <taxon>Desulfitobacteriaceae</taxon>
        <taxon>Desulfitobacterium</taxon>
    </lineage>
</organism>
<accession>A0A0W1JM52</accession>
<dbReference type="InterPro" id="IPR051782">
    <property type="entry name" value="ABC_Transporter_VariousFunc"/>
</dbReference>
<evidence type="ECO:0000313" key="6">
    <source>
        <dbReference type="Proteomes" id="UP000054623"/>
    </source>
</evidence>
<proteinExistence type="predicted"/>
<dbReference type="InterPro" id="IPR003439">
    <property type="entry name" value="ABC_transporter-like_ATP-bd"/>
</dbReference>
<dbReference type="InterPro" id="IPR027417">
    <property type="entry name" value="P-loop_NTPase"/>
</dbReference>
<reference evidence="5 6" key="1">
    <citation type="submission" date="2015-12" db="EMBL/GenBank/DDBJ databases">
        <title>Draft Genome Sequence of Desulfitobacterium hafniense Strain DH, a Sulfate-reducing Bacterium Isolated from Paddy Soils.</title>
        <authorList>
            <person name="Bao P."/>
            <person name="Zhang X."/>
            <person name="Li G."/>
        </authorList>
    </citation>
    <scope>NUCLEOTIDE SEQUENCE [LARGE SCALE GENOMIC DNA]</scope>
    <source>
        <strain evidence="5 6">DH</strain>
    </source>
</reference>
<protein>
    <submittedName>
        <fullName evidence="5">ABC transporter ATP-binding protein</fullName>
    </submittedName>
</protein>
<name>A0A0W1JM52_DESHA</name>
<keyword evidence="2" id="KW-0547">Nucleotide-binding</keyword>
<dbReference type="InterPro" id="IPR017871">
    <property type="entry name" value="ABC_transporter-like_CS"/>
</dbReference>
<dbReference type="GO" id="GO:0005524">
    <property type="term" value="F:ATP binding"/>
    <property type="evidence" value="ECO:0007669"/>
    <property type="project" value="UniProtKB-KW"/>
</dbReference>
<dbReference type="GO" id="GO:0016887">
    <property type="term" value="F:ATP hydrolysis activity"/>
    <property type="evidence" value="ECO:0007669"/>
    <property type="project" value="InterPro"/>
</dbReference>
<keyword evidence="3 5" id="KW-0067">ATP-binding</keyword>
<dbReference type="PROSITE" id="PS00211">
    <property type="entry name" value="ABC_TRANSPORTER_1"/>
    <property type="match status" value="1"/>
</dbReference>
<evidence type="ECO:0000256" key="2">
    <source>
        <dbReference type="ARBA" id="ARBA00022741"/>
    </source>
</evidence>
<dbReference type="AlphaFoldDB" id="A0A0W1JM52"/>
<dbReference type="InterPro" id="IPR003593">
    <property type="entry name" value="AAA+_ATPase"/>
</dbReference>
<dbReference type="CDD" id="cd03230">
    <property type="entry name" value="ABC_DR_subfamily_A"/>
    <property type="match status" value="1"/>
</dbReference>
<dbReference type="PANTHER" id="PTHR42939:SF1">
    <property type="entry name" value="ABC TRANSPORTER ATP-BINDING PROTEIN ALBC-RELATED"/>
    <property type="match status" value="1"/>
</dbReference>
<dbReference type="Pfam" id="PF00005">
    <property type="entry name" value="ABC_tran"/>
    <property type="match status" value="1"/>
</dbReference>
<dbReference type="PANTHER" id="PTHR42939">
    <property type="entry name" value="ABC TRANSPORTER ATP-BINDING PROTEIN ALBC-RELATED"/>
    <property type="match status" value="1"/>
</dbReference>
<dbReference type="SMART" id="SM00382">
    <property type="entry name" value="AAA"/>
    <property type="match status" value="1"/>
</dbReference>
<dbReference type="RefSeq" id="WP_018306843.1">
    <property type="nucleotide sequence ID" value="NZ_LOCK01000012.1"/>
</dbReference>
<comment type="caution">
    <text evidence="5">The sequence shown here is derived from an EMBL/GenBank/DDBJ whole genome shotgun (WGS) entry which is preliminary data.</text>
</comment>
<evidence type="ECO:0000313" key="5">
    <source>
        <dbReference type="EMBL" id="KTE92642.1"/>
    </source>
</evidence>
<sequence length="257" mass="28785">MLLSTLGGKYMSVIEIRGLKKRFGRTMALDGLELSVPGGGIYGFIGPNGAGKSTTIRMVLGLLNKDEGEVRLLNGDPRRDAVELHKRLAYVPSDVQLWDNMTGGEVIDFLGRLRGSYTKKRRAELIERFDLDPTKKCRTYSKGNRQKVLLISAFVSDVELHILDEPTTGLDPLMKTVFQQCLREAKDAGKTVFLSSHILSEVEAVCDTIGVIRAGRMIEQGSMEELKALISQQDPPTLETLFMNYYRKDDKDEERGR</sequence>
<dbReference type="EMBL" id="LOCK01000012">
    <property type="protein sequence ID" value="KTE92642.1"/>
    <property type="molecule type" value="Genomic_DNA"/>
</dbReference>
<gene>
    <name evidence="5" type="ORF">AT727_18205</name>
</gene>
<dbReference type="Gene3D" id="3.40.50.300">
    <property type="entry name" value="P-loop containing nucleotide triphosphate hydrolases"/>
    <property type="match status" value="1"/>
</dbReference>
<dbReference type="Proteomes" id="UP000054623">
    <property type="component" value="Unassembled WGS sequence"/>
</dbReference>
<evidence type="ECO:0000256" key="3">
    <source>
        <dbReference type="ARBA" id="ARBA00022840"/>
    </source>
</evidence>
<evidence type="ECO:0000256" key="1">
    <source>
        <dbReference type="ARBA" id="ARBA00022448"/>
    </source>
</evidence>
<dbReference type="PROSITE" id="PS50893">
    <property type="entry name" value="ABC_TRANSPORTER_2"/>
    <property type="match status" value="1"/>
</dbReference>
<dbReference type="OrthoDB" id="9804819at2"/>
<keyword evidence="1" id="KW-0813">Transport</keyword>
<evidence type="ECO:0000259" key="4">
    <source>
        <dbReference type="PROSITE" id="PS50893"/>
    </source>
</evidence>
<dbReference type="SUPFAM" id="SSF52540">
    <property type="entry name" value="P-loop containing nucleoside triphosphate hydrolases"/>
    <property type="match status" value="1"/>
</dbReference>